<dbReference type="PANTHER" id="PTHR10790:SF51">
    <property type="entry name" value="TETRATRICOPEPTIDE REPEAT PROTEIN"/>
    <property type="match status" value="1"/>
</dbReference>
<proteinExistence type="predicted"/>
<evidence type="ECO:0000256" key="1">
    <source>
        <dbReference type="SAM" id="Phobius"/>
    </source>
</evidence>
<feature type="transmembrane region" description="Helical" evidence="1">
    <location>
        <begin position="35"/>
        <end position="53"/>
    </location>
</feature>
<dbReference type="NCBIfam" id="TIGR03662">
    <property type="entry name" value="Chlor_Arch_YYY"/>
    <property type="match status" value="1"/>
</dbReference>
<dbReference type="RefSeq" id="WP_151110190.1">
    <property type="nucleotide sequence ID" value="NZ_WKJQ01000001.1"/>
</dbReference>
<dbReference type="Pfam" id="PF10060">
    <property type="entry name" value="DUF2298"/>
    <property type="match status" value="1"/>
</dbReference>
<feature type="transmembrane region" description="Helical" evidence="1">
    <location>
        <begin position="185"/>
        <end position="206"/>
    </location>
</feature>
<dbReference type="PANTHER" id="PTHR10790">
    <property type="entry name" value="TPR-DOMAIN CONTAINING PROTEIN"/>
    <property type="match status" value="1"/>
</dbReference>
<accession>A0A6A8G635</accession>
<feature type="transmembrane region" description="Helical" evidence="1">
    <location>
        <begin position="301"/>
        <end position="322"/>
    </location>
</feature>
<keyword evidence="1" id="KW-0472">Membrane</keyword>
<dbReference type="AlphaFoldDB" id="A0A6A8G635"/>
<dbReference type="EMBL" id="WKJQ01000001">
    <property type="protein sequence ID" value="MRW96098.1"/>
    <property type="molecule type" value="Genomic_DNA"/>
</dbReference>
<keyword evidence="3" id="KW-1185">Reference proteome</keyword>
<comment type="caution">
    <text evidence="2">The sequence shown here is derived from an EMBL/GenBank/DDBJ whole genome shotgun (WGS) entry which is preliminary data.</text>
</comment>
<feature type="transmembrane region" description="Helical" evidence="1">
    <location>
        <begin position="442"/>
        <end position="463"/>
    </location>
</feature>
<dbReference type="OrthoDB" id="313199at2157"/>
<organism evidence="2 3">
    <name type="scientific">Haloferax marinum</name>
    <dbReference type="NCBI Taxonomy" id="2666143"/>
    <lineage>
        <taxon>Archaea</taxon>
        <taxon>Methanobacteriati</taxon>
        <taxon>Methanobacteriota</taxon>
        <taxon>Stenosarchaea group</taxon>
        <taxon>Halobacteria</taxon>
        <taxon>Halobacteriales</taxon>
        <taxon>Haloferacaceae</taxon>
        <taxon>Haloferax</taxon>
    </lineage>
</organism>
<feature type="transmembrane region" description="Helical" evidence="1">
    <location>
        <begin position="59"/>
        <end position="82"/>
    </location>
</feature>
<feature type="transmembrane region" description="Helical" evidence="1">
    <location>
        <begin position="555"/>
        <end position="574"/>
    </location>
</feature>
<evidence type="ECO:0000313" key="3">
    <source>
        <dbReference type="Proteomes" id="UP000443423"/>
    </source>
</evidence>
<feature type="transmembrane region" description="Helical" evidence="1">
    <location>
        <begin position="102"/>
        <end position="123"/>
    </location>
</feature>
<feature type="transmembrane region" description="Helical" evidence="1">
    <location>
        <begin position="398"/>
        <end position="421"/>
    </location>
</feature>
<dbReference type="InterPro" id="IPR018746">
    <property type="entry name" value="DUF2298"/>
</dbReference>
<evidence type="ECO:0000313" key="2">
    <source>
        <dbReference type="EMBL" id="MRW96098.1"/>
    </source>
</evidence>
<sequence>MEYALVVRWLVMFAALWAIGLPLAARLFRRLPGHGAGFTLPVSLVVVTLPVYYVGHVWFGPATLLVGLVALVVASAASGLDVSALRSGELRLAPDLDIDRRAVAEAAAVFAVAFLFAVGLRALDPAVHAGGGEKFLDFGLLQSLARASVLPPEDMWFAGEPVRYYYGGHLVSILLAWSTGTEPEFAYNLALAGFFGFLVTAAFELGRGISRATGASGRLGGVLAVFFVGFASNLVTAGRFVLLALPEGVQRPIAQAVAERSRYSVSQILASASDFSYWDASRVIPGTINEFPLFAWLNGDLHAHMMGTPFLLLAAGLAFAYFRTPESAVGERRLLVGVTALVGGLQIVVDTWSFPSVFGVFFLGMVFAPSRPSTLVPGSARLRTLTDRNPVTREATRVVGTTTVVGLAGALAVTLAIPFLLGSVAGGGSTRTIEILSPDQRTGFGALVLVHGAFLGAFALHYAKRLGPRRLLPVVAGLAAVVVVAVVHSFAALALVVPFVLVGWIILRLADSPRFDTVLVVAGAGLVMLVELVFVNEQAGPGRMNTVFKTYMQVWVLWGCAMGPVLAGFVRDTADAADLSLPNTAFFVRSEAIRALGVVVVVLLVASTSVYAGLAVADHTQTPREEVTLDATAFAEWYHADESTAITWLDENVEGNPTMLTAPGTKWSATVEDNREYVMYAWRGNPESSLTGVPTVAGWAHEVGYRGPEAYYDRVRDVDAMYVGNESTRTRLVEAYDVQYVWVGPGERARYGEIDTDVPWLTPVHRSGSVVVYEVEEARLP</sequence>
<protein>
    <recommendedName>
        <fullName evidence="4">Chlor_Arch_YYY domain-containing protein</fullName>
    </recommendedName>
</protein>
<evidence type="ECO:0008006" key="4">
    <source>
        <dbReference type="Google" id="ProtNLM"/>
    </source>
</evidence>
<keyword evidence="1" id="KW-1133">Transmembrane helix</keyword>
<name>A0A6A8G635_9EURY</name>
<feature type="transmembrane region" description="Helical" evidence="1">
    <location>
        <begin position="218"/>
        <end position="242"/>
    </location>
</feature>
<keyword evidence="1" id="KW-0812">Transmembrane</keyword>
<gene>
    <name evidence="2" type="ORF">GJR99_05835</name>
</gene>
<reference evidence="2 3" key="1">
    <citation type="submission" date="2019-11" db="EMBL/GenBank/DDBJ databases">
        <title>Whole genome sequence of Haloferax sp. MBLA0078.</title>
        <authorList>
            <person name="Seo M.-J."/>
            <person name="Cho E.-S."/>
        </authorList>
    </citation>
    <scope>NUCLEOTIDE SEQUENCE [LARGE SCALE GENOMIC DNA]</scope>
    <source>
        <strain evidence="2 3">MBLA0078</strain>
    </source>
</reference>
<dbReference type="Proteomes" id="UP000443423">
    <property type="component" value="Unassembled WGS sequence"/>
</dbReference>
<feature type="transmembrane region" description="Helical" evidence="1">
    <location>
        <begin position="334"/>
        <end position="367"/>
    </location>
</feature>
<feature type="transmembrane region" description="Helical" evidence="1">
    <location>
        <begin position="475"/>
        <end position="506"/>
    </location>
</feature>
<feature type="transmembrane region" description="Helical" evidence="1">
    <location>
        <begin position="518"/>
        <end position="535"/>
    </location>
</feature>
<feature type="transmembrane region" description="Helical" evidence="1">
    <location>
        <begin position="6"/>
        <end position="28"/>
    </location>
</feature>
<feature type="transmembrane region" description="Helical" evidence="1">
    <location>
        <begin position="595"/>
        <end position="614"/>
    </location>
</feature>